<feature type="compositionally biased region" description="Acidic residues" evidence="1">
    <location>
        <begin position="108"/>
        <end position="120"/>
    </location>
</feature>
<reference evidence="2" key="1">
    <citation type="submission" date="2015-12" db="EMBL/GenBank/DDBJ databases">
        <title>Update maize B73 reference genome by single molecule sequencing technologies.</title>
        <authorList>
            <consortium name="Maize Genome Sequencing Project"/>
            <person name="Ware D."/>
        </authorList>
    </citation>
    <scope>NUCLEOTIDE SEQUENCE [LARGE SCALE GENOMIC DNA]</scope>
    <source>
        <tissue evidence="2">Seedling</tissue>
    </source>
</reference>
<sequence length="120" mass="13181">MAEDANARPPHSPRTAGIIQHFERLVRLHTDALNEDVQVTNERIGQLETAQIVANNTLTTLEQTLAATNTSLAAIITQLDRMEQFGCEGRQQGDNDGNGSIASTTRDDDMEYSADTEHDD</sequence>
<dbReference type="ExpressionAtlas" id="A0A1D6I0A5">
    <property type="expression patterns" value="baseline"/>
</dbReference>
<dbReference type="AlphaFoldDB" id="A0A1D6I0A5"/>
<evidence type="ECO:0000313" key="2">
    <source>
        <dbReference type="EMBL" id="ONM53711.1"/>
    </source>
</evidence>
<evidence type="ECO:0000256" key="1">
    <source>
        <dbReference type="SAM" id="MobiDB-lite"/>
    </source>
</evidence>
<protein>
    <submittedName>
        <fullName evidence="2">Uncharacterized protein</fullName>
    </submittedName>
</protein>
<dbReference type="InParanoid" id="A0A1D6I0A5"/>
<feature type="region of interest" description="Disordered" evidence="1">
    <location>
        <begin position="86"/>
        <end position="120"/>
    </location>
</feature>
<dbReference type="EMBL" id="CM007650">
    <property type="protein sequence ID" value="ONM53711.1"/>
    <property type="molecule type" value="Genomic_DNA"/>
</dbReference>
<proteinExistence type="predicted"/>
<feature type="compositionally biased region" description="Polar residues" evidence="1">
    <location>
        <begin position="92"/>
        <end position="104"/>
    </location>
</feature>
<organism evidence="2">
    <name type="scientific">Zea mays</name>
    <name type="common">Maize</name>
    <dbReference type="NCBI Taxonomy" id="4577"/>
    <lineage>
        <taxon>Eukaryota</taxon>
        <taxon>Viridiplantae</taxon>
        <taxon>Streptophyta</taxon>
        <taxon>Embryophyta</taxon>
        <taxon>Tracheophyta</taxon>
        <taxon>Spermatophyta</taxon>
        <taxon>Magnoliopsida</taxon>
        <taxon>Liliopsida</taxon>
        <taxon>Poales</taxon>
        <taxon>Poaceae</taxon>
        <taxon>PACMAD clade</taxon>
        <taxon>Panicoideae</taxon>
        <taxon>Andropogonodae</taxon>
        <taxon>Andropogoneae</taxon>
        <taxon>Tripsacinae</taxon>
        <taxon>Zea</taxon>
    </lineage>
</organism>
<accession>A0A1D6I0A5</accession>
<name>A0A1D6I0A5_MAIZE</name>
<gene>
    <name evidence="2" type="ORF">ZEAMMB73_Zm00001d019762</name>
</gene>